<dbReference type="GO" id="GO:0004719">
    <property type="term" value="F:protein-L-isoaspartate (D-aspartate) O-methyltransferase activity"/>
    <property type="evidence" value="ECO:0007669"/>
    <property type="project" value="UniProtKB-UniRule"/>
</dbReference>
<dbReference type="HAMAP" id="MF_00090">
    <property type="entry name" value="PIMT"/>
    <property type="match status" value="1"/>
</dbReference>
<dbReference type="SUPFAM" id="SSF53335">
    <property type="entry name" value="S-adenosyl-L-methionine-dependent methyltransferases"/>
    <property type="match status" value="1"/>
</dbReference>
<keyword evidence="9" id="KW-1185">Reference proteome</keyword>
<dbReference type="EMBL" id="FWFV01000003">
    <property type="protein sequence ID" value="SLN37400.1"/>
    <property type="molecule type" value="Genomic_DNA"/>
</dbReference>
<comment type="catalytic activity">
    <reaction evidence="7">
        <text>[protein]-L-isoaspartate + S-adenosyl-L-methionine = [protein]-L-isoaspartate alpha-methyl ester + S-adenosyl-L-homocysteine</text>
        <dbReference type="Rhea" id="RHEA:12705"/>
        <dbReference type="Rhea" id="RHEA-COMP:12143"/>
        <dbReference type="Rhea" id="RHEA-COMP:12144"/>
        <dbReference type="ChEBI" id="CHEBI:57856"/>
        <dbReference type="ChEBI" id="CHEBI:59789"/>
        <dbReference type="ChEBI" id="CHEBI:90596"/>
        <dbReference type="ChEBI" id="CHEBI:90598"/>
        <dbReference type="EC" id="2.1.1.77"/>
    </reaction>
</comment>
<dbReference type="GO" id="GO:0030091">
    <property type="term" value="P:protein repair"/>
    <property type="evidence" value="ECO:0007669"/>
    <property type="project" value="UniProtKB-UniRule"/>
</dbReference>
<evidence type="ECO:0000256" key="2">
    <source>
        <dbReference type="ARBA" id="ARBA00005369"/>
    </source>
</evidence>
<evidence type="ECO:0000256" key="7">
    <source>
        <dbReference type="HAMAP-Rule" id="MF_00090"/>
    </source>
</evidence>
<dbReference type="InterPro" id="IPR029063">
    <property type="entry name" value="SAM-dependent_MTases_sf"/>
</dbReference>
<name>A0A1Y5SC55_9RHOB</name>
<dbReference type="CDD" id="cd02440">
    <property type="entry name" value="AdoMet_MTases"/>
    <property type="match status" value="1"/>
</dbReference>
<protein>
    <recommendedName>
        <fullName evidence="7">Protein-L-isoaspartate O-methyltransferase</fullName>
        <ecNumber evidence="7">2.1.1.77</ecNumber>
    </recommendedName>
    <alternativeName>
        <fullName evidence="7">L-isoaspartyl protein carboxyl methyltransferase</fullName>
    </alternativeName>
    <alternativeName>
        <fullName evidence="7">Protein L-isoaspartyl methyltransferase</fullName>
    </alternativeName>
    <alternativeName>
        <fullName evidence="7">Protein-beta-aspartate methyltransferase</fullName>
        <shortName evidence="7">PIMT</shortName>
    </alternativeName>
</protein>
<keyword evidence="5 7" id="KW-0808">Transferase</keyword>
<evidence type="ECO:0000256" key="6">
    <source>
        <dbReference type="ARBA" id="ARBA00022691"/>
    </source>
</evidence>
<dbReference type="EC" id="2.1.1.77" evidence="7"/>
<accession>A0A1Y5SC55</accession>
<dbReference type="AlphaFoldDB" id="A0A1Y5SC55"/>
<evidence type="ECO:0000256" key="3">
    <source>
        <dbReference type="ARBA" id="ARBA00022490"/>
    </source>
</evidence>
<evidence type="ECO:0000256" key="4">
    <source>
        <dbReference type="ARBA" id="ARBA00022603"/>
    </source>
</evidence>
<organism evidence="8 9">
    <name type="scientific">Palleronia marisminoris</name>
    <dbReference type="NCBI Taxonomy" id="315423"/>
    <lineage>
        <taxon>Bacteria</taxon>
        <taxon>Pseudomonadati</taxon>
        <taxon>Pseudomonadota</taxon>
        <taxon>Alphaproteobacteria</taxon>
        <taxon>Rhodobacterales</taxon>
        <taxon>Roseobacteraceae</taxon>
        <taxon>Palleronia</taxon>
    </lineage>
</organism>
<dbReference type="GO" id="GO:0005737">
    <property type="term" value="C:cytoplasm"/>
    <property type="evidence" value="ECO:0007669"/>
    <property type="project" value="UniProtKB-SubCell"/>
</dbReference>
<comment type="similarity">
    <text evidence="2 7">Belongs to the methyltransferase superfamily. L-isoaspartyl/D-aspartyl protein methyltransferase family.</text>
</comment>
<feature type="active site" evidence="7">
    <location>
        <position position="52"/>
    </location>
</feature>
<comment type="subcellular location">
    <subcellularLocation>
        <location evidence="1 7">Cytoplasm</location>
    </subcellularLocation>
</comment>
<dbReference type="FunFam" id="3.40.50.150:FF:000010">
    <property type="entry name" value="Protein-L-isoaspartate O-methyltransferase"/>
    <property type="match status" value="1"/>
</dbReference>
<proteinExistence type="inferred from homology"/>
<keyword evidence="4 7" id="KW-0489">Methyltransferase</keyword>
<dbReference type="Pfam" id="PF01135">
    <property type="entry name" value="PCMT"/>
    <property type="match status" value="1"/>
</dbReference>
<keyword evidence="6 7" id="KW-0949">S-adenosyl-L-methionine</keyword>
<evidence type="ECO:0000256" key="1">
    <source>
        <dbReference type="ARBA" id="ARBA00004496"/>
    </source>
</evidence>
<dbReference type="GO" id="GO:0032259">
    <property type="term" value="P:methylation"/>
    <property type="evidence" value="ECO:0007669"/>
    <property type="project" value="UniProtKB-KW"/>
</dbReference>
<evidence type="ECO:0000256" key="5">
    <source>
        <dbReference type="ARBA" id="ARBA00022679"/>
    </source>
</evidence>
<evidence type="ECO:0000313" key="8">
    <source>
        <dbReference type="EMBL" id="SLN37400.1"/>
    </source>
</evidence>
<dbReference type="Gene3D" id="3.40.50.150">
    <property type="entry name" value="Vaccinia Virus protein VP39"/>
    <property type="match status" value="1"/>
</dbReference>
<dbReference type="PANTHER" id="PTHR11579:SF0">
    <property type="entry name" value="PROTEIN-L-ISOASPARTATE(D-ASPARTATE) O-METHYLTRANSFERASE"/>
    <property type="match status" value="1"/>
</dbReference>
<evidence type="ECO:0000313" key="9">
    <source>
        <dbReference type="Proteomes" id="UP000193870"/>
    </source>
</evidence>
<dbReference type="PANTHER" id="PTHR11579">
    <property type="entry name" value="PROTEIN-L-ISOASPARTATE O-METHYLTRANSFERASE"/>
    <property type="match status" value="1"/>
</dbReference>
<dbReference type="STRING" id="315423.SAMN04488020_103317"/>
<comment type="function">
    <text evidence="7">Catalyzes the methyl esterification of L-isoaspartyl residues in peptides and proteins that result from spontaneous decomposition of normal L-aspartyl and L-asparaginyl residues. It plays a role in the repair and/or degradation of damaged proteins.</text>
</comment>
<reference evidence="8 9" key="1">
    <citation type="submission" date="2017-03" db="EMBL/GenBank/DDBJ databases">
        <authorList>
            <person name="Afonso C.L."/>
            <person name="Miller P.J."/>
            <person name="Scott M.A."/>
            <person name="Spackman E."/>
            <person name="Goraichik I."/>
            <person name="Dimitrov K.M."/>
            <person name="Suarez D.L."/>
            <person name="Swayne D.E."/>
        </authorList>
    </citation>
    <scope>NUCLEOTIDE SEQUENCE [LARGE SCALE GENOMIC DNA]</scope>
    <source>
        <strain evidence="8 9">CECT 7066</strain>
    </source>
</reference>
<dbReference type="Proteomes" id="UP000193870">
    <property type="component" value="Unassembled WGS sequence"/>
</dbReference>
<dbReference type="PROSITE" id="PS01279">
    <property type="entry name" value="PCMT"/>
    <property type="match status" value="1"/>
</dbReference>
<sequence length="205" mass="22320">MVTRQIERRGVRDRHVLEAMRTVPREVFVDPGMEEFAYEDRPLPIGDGQTISQPYIVGLMIEAAELRPGDRVLEIGAGSGYAAAVLSRIATSVHAIERHEALTRKAEARLARLGYDNVTIRTGDGTRGWAEAGPFDAILVAAGAPTAPESLKHQLAIGGALVIPVQHGDRHQTLTRIRRTADDAWDEEELGAVNFVPLIGAEGWT</sequence>
<dbReference type="NCBIfam" id="NF001453">
    <property type="entry name" value="PRK00312.1"/>
    <property type="match status" value="1"/>
</dbReference>
<gene>
    <name evidence="8" type="primary">pcm_3</name>
    <name evidence="7" type="synonym">pcm</name>
    <name evidence="8" type="ORF">PAM7066_01599</name>
</gene>
<dbReference type="InterPro" id="IPR000682">
    <property type="entry name" value="PCMT"/>
</dbReference>
<dbReference type="NCBIfam" id="TIGR00080">
    <property type="entry name" value="pimt"/>
    <property type="match status" value="1"/>
</dbReference>
<keyword evidence="3 7" id="KW-0963">Cytoplasm</keyword>